<dbReference type="GO" id="GO:0004896">
    <property type="term" value="F:cytokine receptor activity"/>
    <property type="evidence" value="ECO:0007669"/>
    <property type="project" value="TreeGrafter"/>
</dbReference>
<keyword evidence="2" id="KW-1133">Transmembrane helix</keyword>
<feature type="region of interest" description="Disordered" evidence="1">
    <location>
        <begin position="308"/>
        <end position="496"/>
    </location>
</feature>
<dbReference type="OrthoDB" id="8724082at2759"/>
<keyword evidence="6" id="KW-1185">Reference proteome</keyword>
<dbReference type="STRING" id="56723.ENSLBEP00000017268"/>
<dbReference type="Pfam" id="PF09294">
    <property type="entry name" value="Interfer-bind"/>
    <property type="match status" value="1"/>
</dbReference>
<evidence type="ECO:0000256" key="2">
    <source>
        <dbReference type="SAM" id="Phobius"/>
    </source>
</evidence>
<dbReference type="Ensembl" id="ENSLBET00000018238.1">
    <property type="protein sequence ID" value="ENSLBEP00000017268.1"/>
    <property type="gene ID" value="ENSLBEG00000013308.1"/>
</dbReference>
<evidence type="ECO:0000313" key="5">
    <source>
        <dbReference type="Ensembl" id="ENSLBEP00000017268.1"/>
    </source>
</evidence>
<proteinExistence type="predicted"/>
<dbReference type="InterPro" id="IPR013783">
    <property type="entry name" value="Ig-like_fold"/>
</dbReference>
<reference evidence="5" key="1">
    <citation type="submission" date="2025-08" db="UniProtKB">
        <authorList>
            <consortium name="Ensembl"/>
        </authorList>
    </citation>
    <scope>IDENTIFICATION</scope>
</reference>
<protein>
    <submittedName>
        <fullName evidence="5">Interleukin-10 receptor subunit beta-like</fullName>
    </submittedName>
</protein>
<dbReference type="PROSITE" id="PS50853">
    <property type="entry name" value="FN3"/>
    <property type="match status" value="1"/>
</dbReference>
<sequence length="512" mass="58695">MKMCTAVCVFILLVYSLSGSSESGLVSRPSRVRLTSFNMDLVLRWDPPAGEEGDLRYTAQYRVVSTHRELEWIAVCVNVSRCECDLSHLHSVFGTYEGRVRTQRGEESSEWVKSDNLTLDRDTIIGSPGVSLLSHGQYIEVSVTDPEFSSSALRTVYSSPTYNITYWRDGHKDQAKSITNIQQNPAVLDELDARTMYCVQVQIHTDTNLNPSQSSRTVCESTTNREEAPWAVAVAIFVVMAIAMAVVVLAVVYRKRISHFLCPKVPLPQDFVDHLAPLNSHMYRAMRDSKTPEEICHPVCVIEYDRTKEEEPPLQADRSEAEEGPLQADKPEKDGRPLQADRTEERPLQADRTEERPLQVDRTEERPLQADRTEDRSLQADRTEERPLQADRTEERPLQADRTEDHSLQADRTEDRSLQADRTEERPLQADRTEERPLQADRTEDHSLQADRTEDRSLQADRTEERPLQADRTEERPLQADRTEDQSLQADRTEERPLQAVEDFLYVFLNKE</sequence>
<dbReference type="AlphaFoldDB" id="A0A3Q3FDE9"/>
<dbReference type="InParanoid" id="A0A3Q3FDE9"/>
<feature type="chain" id="PRO_5018784631" evidence="3">
    <location>
        <begin position="20"/>
        <end position="512"/>
    </location>
</feature>
<name>A0A3Q3FDE9_9LABR</name>
<dbReference type="GeneTree" id="ENSGT00940000158231"/>
<keyword evidence="2" id="KW-0812">Transmembrane</keyword>
<reference evidence="5" key="2">
    <citation type="submission" date="2025-09" db="UniProtKB">
        <authorList>
            <consortium name="Ensembl"/>
        </authorList>
    </citation>
    <scope>IDENTIFICATION</scope>
</reference>
<dbReference type="PANTHER" id="PTHR20859:SF46">
    <property type="entry name" value="INTERFERON GAMMA RECEPTOR 2"/>
    <property type="match status" value="1"/>
</dbReference>
<feature type="compositionally biased region" description="Basic and acidic residues" evidence="1">
    <location>
        <begin position="308"/>
        <end position="321"/>
    </location>
</feature>
<evidence type="ECO:0000256" key="1">
    <source>
        <dbReference type="SAM" id="MobiDB-lite"/>
    </source>
</evidence>
<evidence type="ECO:0000313" key="6">
    <source>
        <dbReference type="Proteomes" id="UP000261660"/>
    </source>
</evidence>
<dbReference type="CDD" id="cd00063">
    <property type="entry name" value="FN3"/>
    <property type="match status" value="1"/>
</dbReference>
<dbReference type="InterPro" id="IPR003961">
    <property type="entry name" value="FN3_dom"/>
</dbReference>
<dbReference type="InterPro" id="IPR015373">
    <property type="entry name" value="Interferon/interleukin_rcp_dom"/>
</dbReference>
<feature type="compositionally biased region" description="Basic and acidic residues" evidence="1">
    <location>
        <begin position="329"/>
        <end position="496"/>
    </location>
</feature>
<keyword evidence="3" id="KW-0732">Signal</keyword>
<feature type="domain" description="Fibronectin type-III" evidence="4">
    <location>
        <begin position="25"/>
        <end position="122"/>
    </location>
</feature>
<feature type="transmembrane region" description="Helical" evidence="2">
    <location>
        <begin position="230"/>
        <end position="253"/>
    </location>
</feature>
<accession>A0A3Q3FDE9</accession>
<dbReference type="Proteomes" id="UP000261660">
    <property type="component" value="Unplaced"/>
</dbReference>
<dbReference type="InterPro" id="IPR050650">
    <property type="entry name" value="Type-II_Cytokine-TF_Rcpt"/>
</dbReference>
<dbReference type="InterPro" id="IPR036116">
    <property type="entry name" value="FN3_sf"/>
</dbReference>
<feature type="signal peptide" evidence="3">
    <location>
        <begin position="1"/>
        <end position="19"/>
    </location>
</feature>
<dbReference type="GO" id="GO:0005886">
    <property type="term" value="C:plasma membrane"/>
    <property type="evidence" value="ECO:0007669"/>
    <property type="project" value="TreeGrafter"/>
</dbReference>
<dbReference type="SUPFAM" id="SSF49265">
    <property type="entry name" value="Fibronectin type III"/>
    <property type="match status" value="2"/>
</dbReference>
<dbReference type="Pfam" id="PF01108">
    <property type="entry name" value="Tissue_fac"/>
    <property type="match status" value="1"/>
</dbReference>
<keyword evidence="2" id="KW-0472">Membrane</keyword>
<dbReference type="Gene3D" id="2.60.40.10">
    <property type="entry name" value="Immunoglobulins"/>
    <property type="match status" value="1"/>
</dbReference>
<organism evidence="5 6">
    <name type="scientific">Labrus bergylta</name>
    <name type="common">ballan wrasse</name>
    <dbReference type="NCBI Taxonomy" id="56723"/>
    <lineage>
        <taxon>Eukaryota</taxon>
        <taxon>Metazoa</taxon>
        <taxon>Chordata</taxon>
        <taxon>Craniata</taxon>
        <taxon>Vertebrata</taxon>
        <taxon>Euteleostomi</taxon>
        <taxon>Actinopterygii</taxon>
        <taxon>Neopterygii</taxon>
        <taxon>Teleostei</taxon>
        <taxon>Neoteleostei</taxon>
        <taxon>Acanthomorphata</taxon>
        <taxon>Eupercaria</taxon>
        <taxon>Labriformes</taxon>
        <taxon>Labridae</taxon>
        <taxon>Labrus</taxon>
    </lineage>
</organism>
<evidence type="ECO:0000256" key="3">
    <source>
        <dbReference type="SAM" id="SignalP"/>
    </source>
</evidence>
<dbReference type="PANTHER" id="PTHR20859">
    <property type="entry name" value="INTERFERON/INTERLEUKIN RECEPTOR"/>
    <property type="match status" value="1"/>
</dbReference>
<evidence type="ECO:0000259" key="4">
    <source>
        <dbReference type="PROSITE" id="PS50853"/>
    </source>
</evidence>